<evidence type="ECO:0000313" key="3">
    <source>
        <dbReference type="Proteomes" id="UP000242497"/>
    </source>
</evidence>
<organism evidence="2 3">
    <name type="scientific">Tepidibacter formicigenes DSM 15518</name>
    <dbReference type="NCBI Taxonomy" id="1123349"/>
    <lineage>
        <taxon>Bacteria</taxon>
        <taxon>Bacillati</taxon>
        <taxon>Bacillota</taxon>
        <taxon>Clostridia</taxon>
        <taxon>Peptostreptococcales</taxon>
        <taxon>Peptostreptococcaceae</taxon>
        <taxon>Tepidibacter</taxon>
    </lineage>
</organism>
<keyword evidence="3" id="KW-1185">Reference proteome</keyword>
<evidence type="ECO:0000313" key="2">
    <source>
        <dbReference type="EMBL" id="SHK68063.1"/>
    </source>
</evidence>
<gene>
    <name evidence="2" type="ORF">SAMN02744037_02792</name>
</gene>
<keyword evidence="2" id="KW-0540">Nuclease</keyword>
<reference evidence="3" key="1">
    <citation type="submission" date="2016-11" db="EMBL/GenBank/DDBJ databases">
        <authorList>
            <person name="Varghese N."/>
            <person name="Submissions S."/>
        </authorList>
    </citation>
    <scope>NUCLEOTIDE SEQUENCE [LARGE SCALE GENOMIC DNA]</scope>
    <source>
        <strain evidence="3">DSM 15518</strain>
    </source>
</reference>
<evidence type="ECO:0000259" key="1">
    <source>
        <dbReference type="Pfam" id="PF13546"/>
    </source>
</evidence>
<dbReference type="SUPFAM" id="SSF53098">
    <property type="entry name" value="Ribonuclease H-like"/>
    <property type="match status" value="1"/>
</dbReference>
<feature type="domain" description="Transposase IS701-like DDE" evidence="1">
    <location>
        <begin position="64"/>
        <end position="251"/>
    </location>
</feature>
<dbReference type="Pfam" id="PF13546">
    <property type="entry name" value="DDE_5"/>
    <property type="match status" value="1"/>
</dbReference>
<dbReference type="Proteomes" id="UP000242497">
    <property type="component" value="Unassembled WGS sequence"/>
</dbReference>
<sequence>MIIDDKSTLKTLKKYLFLYRDIFYKRSFELFVLTILAIITMQKVQSIKYIYEKFISKYWSKSLNSFYYFLNNKNYCIDDIMRVTARIGVSLIPLITKENTSIYLSIDDTLQPKFGDKFEHRYKLFDHAKHNGNSFMNGHCIVSMTMSIPMQIDNGFKYITIPIGYKVYDKSCTKLELAKNLISIVMPELKGLQVVVLCDSWYTKKPFLQIIKDYDNLEIIGALRSDTVLYDLKPAPTGKRGRPRIKGDRLNYREFDYTKESEFYIATVECITNLSAKPVIITVTTKDINTFSSVRLYLSTIKVENVKTKYNKNTKDEDSNIYGVYKMRWNIEVMFYQQKLFWSLGTYMVRSKISIEKYINLIGVAYSAMILLPFISATFKAYRFCSPQEAKHIIGEAIREELFFSKLLKIHQIKKNLSRIPYLRQYANVEDLAS</sequence>
<dbReference type="AlphaFoldDB" id="A0A1M6UFZ3"/>
<dbReference type="RefSeq" id="WP_242939137.1">
    <property type="nucleotide sequence ID" value="NZ_FRAE01000141.1"/>
</dbReference>
<accession>A0A1M6UFZ3</accession>
<dbReference type="EMBL" id="FRAE01000141">
    <property type="protein sequence ID" value="SHK68063.1"/>
    <property type="molecule type" value="Genomic_DNA"/>
</dbReference>
<name>A0A1M6UFZ3_9FIRM</name>
<keyword evidence="2" id="KW-0378">Hydrolase</keyword>
<proteinExistence type="predicted"/>
<dbReference type="STRING" id="1123349.SAMN02744037_02792"/>
<dbReference type="GO" id="GO:0004519">
    <property type="term" value="F:endonuclease activity"/>
    <property type="evidence" value="ECO:0007669"/>
    <property type="project" value="UniProtKB-KW"/>
</dbReference>
<dbReference type="InterPro" id="IPR038721">
    <property type="entry name" value="IS701-like_DDE_dom"/>
</dbReference>
<dbReference type="InterPro" id="IPR012337">
    <property type="entry name" value="RNaseH-like_sf"/>
</dbReference>
<keyword evidence="2" id="KW-0255">Endonuclease</keyword>
<protein>
    <submittedName>
        <fullName evidence="2">DDE superfamily endonuclease</fullName>
    </submittedName>
</protein>